<accession>A0A7G6Y6G2</accession>
<evidence type="ECO:0008006" key="3">
    <source>
        <dbReference type="Google" id="ProtNLM"/>
    </source>
</evidence>
<gene>
    <name evidence="1" type="ORF">F1C12_02265</name>
</gene>
<dbReference type="EMBL" id="CP043641">
    <property type="protein sequence ID" value="QNE34077.1"/>
    <property type="molecule type" value="Genomic_DNA"/>
</dbReference>
<reference evidence="2" key="1">
    <citation type="submission" date="2019-09" db="EMBL/GenBank/DDBJ databases">
        <title>Antimicrobial potential of Antarctic Bacteria.</title>
        <authorList>
            <person name="Benaud N."/>
            <person name="Edwards R.J."/>
            <person name="Ferrari B.C."/>
        </authorList>
    </citation>
    <scope>NUCLEOTIDE SEQUENCE [LARGE SCALE GENOMIC DNA]</scope>
    <source>
        <strain evidence="2">INR9</strain>
    </source>
</reference>
<dbReference type="AlphaFoldDB" id="A0A7G6Y6G2"/>
<organism evidence="1 2">
    <name type="scientific">Leifsonia shinshuensis</name>
    <dbReference type="NCBI Taxonomy" id="150026"/>
    <lineage>
        <taxon>Bacteria</taxon>
        <taxon>Bacillati</taxon>
        <taxon>Actinomycetota</taxon>
        <taxon>Actinomycetes</taxon>
        <taxon>Micrococcales</taxon>
        <taxon>Microbacteriaceae</taxon>
        <taxon>Leifsonia</taxon>
    </lineage>
</organism>
<evidence type="ECO:0000313" key="1">
    <source>
        <dbReference type="EMBL" id="QNE34077.1"/>
    </source>
</evidence>
<protein>
    <recommendedName>
        <fullName evidence="3">DUF3052 family protein</fullName>
    </recommendedName>
</protein>
<evidence type="ECO:0000313" key="2">
    <source>
        <dbReference type="Proteomes" id="UP000515511"/>
    </source>
</evidence>
<dbReference type="KEGG" id="lse:F1C12_02265"/>
<name>A0A7G6Y6G2_9MICO</name>
<proteinExistence type="predicted"/>
<dbReference type="Proteomes" id="UP000515511">
    <property type="component" value="Chromosome"/>
</dbReference>
<sequence>MMAKTIVQKLLLKEGDTLSVVGAGADERAVIGGLPDGVTEVAPADAAVSVTFVRTRDELMAHFGDELPALTGARAVWFLYPKGGRADFNRDTFIREAGAFGWRPISNVAVDDVWSAVRVRPLAEGEAQVG</sequence>